<dbReference type="Pfam" id="PF26079">
    <property type="entry name" value="Baseplate_J_C"/>
    <property type="match status" value="1"/>
</dbReference>
<protein>
    <submittedName>
        <fullName evidence="2">Baseplate wedge protein</fullName>
    </submittedName>
</protein>
<dbReference type="InterPro" id="IPR058530">
    <property type="entry name" value="Baseplate_J-like_C"/>
</dbReference>
<organism evidence="2">
    <name type="scientific">Myoviridae sp. ctQf419</name>
    <dbReference type="NCBI Taxonomy" id="2825102"/>
    <lineage>
        <taxon>Viruses</taxon>
        <taxon>Duplodnaviria</taxon>
        <taxon>Heunggongvirae</taxon>
        <taxon>Uroviricota</taxon>
        <taxon>Caudoviricetes</taxon>
    </lineage>
</organism>
<reference evidence="2" key="1">
    <citation type="journal article" date="2021" name="Proc. Natl. Acad. Sci. U.S.A.">
        <title>A Catalog of Tens of Thousands of Viruses from Human Metagenomes Reveals Hidden Associations with Chronic Diseases.</title>
        <authorList>
            <person name="Tisza M.J."/>
            <person name="Buck C.B."/>
        </authorList>
    </citation>
    <scope>NUCLEOTIDE SEQUENCE</scope>
    <source>
        <strain evidence="2">CtQf419</strain>
    </source>
</reference>
<accession>A0A8S5UKQ2</accession>
<name>A0A8S5UKQ2_9CAUD</name>
<proteinExistence type="predicted"/>
<sequence length="474" mass="51621">MSDLVRINYIDKDHDSIVSDVIAQIKAKYPDTWTDFEHDNAGRMLLEVHAYIIDLLLFYLDRQANECFLVTARERQKAINCCKAIGYVLSSAVPSKVTVKITLKYTVPSNVTINAGTELTTSEKIVFELDADVIILAGELNGFGTATQGKTYTEILGISDGSANQSFLISKTGVIDIKQISVGYEKWTEVESFAFASALSKNYTVEIDALGRGKIIFGDNRNGLIPTAGSMVKIVYRVGGGLKGNIVKNTLIKVNGTGYDANGQPVAVTVTNEEAATGGEDEETIAHARKWAPVTYSQQNRLVTEEDYTAAANSFADKGLGRFAKAKAIIHERSGEANVIRIYALCRDADGGFIAPSKALGDAFVSAIDDTKMITDHVEVTAGTYQSVDISGTVKMQPGYLKEEVLANLNENIEILFDMENREMGQSLRISDLYKALDSAPGVDWVELTTPQNTVTPVSEYDLLTLGNVNFEVS</sequence>
<evidence type="ECO:0000313" key="2">
    <source>
        <dbReference type="EMBL" id="DAF94996.1"/>
    </source>
</evidence>
<evidence type="ECO:0000259" key="1">
    <source>
        <dbReference type="Pfam" id="PF26079"/>
    </source>
</evidence>
<feature type="domain" description="Baseplate J-like C-terminal" evidence="1">
    <location>
        <begin position="388"/>
        <end position="471"/>
    </location>
</feature>
<dbReference type="EMBL" id="BK016102">
    <property type="protein sequence ID" value="DAF94996.1"/>
    <property type="molecule type" value="Genomic_DNA"/>
</dbReference>